<evidence type="ECO:0000256" key="1">
    <source>
        <dbReference type="SAM" id="MobiDB-lite"/>
    </source>
</evidence>
<evidence type="ECO:0000313" key="3">
    <source>
        <dbReference type="Proteomes" id="UP001596039"/>
    </source>
</evidence>
<accession>A0ABW0NQF6</accession>
<gene>
    <name evidence="2" type="ORF">ACFPJ4_08045</name>
</gene>
<sequence>MIRVTLDGAAVGTGRAAALPPVSASFAPGVPTVVATEGGIRPTVLSLAASGRMKLDAGSVTAVELADDGDGDAHDHVLRPAALRRAIALIDTPLVADHSDEVSIATVVREELALAGVRGSRVELSVDRRDRHPFGSLGGADRLRLLIELALLRPDVAALVITSPERHGGEPALWWRVVRETAARGIAVLVVTDAATLAHLERLPEPEPDTSAASHSPHPAPPASPLAESRTS</sequence>
<evidence type="ECO:0008006" key="4">
    <source>
        <dbReference type="Google" id="ProtNLM"/>
    </source>
</evidence>
<keyword evidence="3" id="KW-1185">Reference proteome</keyword>
<proteinExistence type="predicted"/>
<evidence type="ECO:0000313" key="2">
    <source>
        <dbReference type="EMBL" id="MFC5502188.1"/>
    </source>
</evidence>
<dbReference type="Proteomes" id="UP001596039">
    <property type="component" value="Unassembled WGS sequence"/>
</dbReference>
<dbReference type="RefSeq" id="WP_386739889.1">
    <property type="nucleotide sequence ID" value="NZ_JBHSMG010000002.1"/>
</dbReference>
<dbReference type="EMBL" id="JBHSMG010000002">
    <property type="protein sequence ID" value="MFC5502188.1"/>
    <property type="molecule type" value="Genomic_DNA"/>
</dbReference>
<organism evidence="2 3">
    <name type="scientific">Lysinimonas soli</name>
    <dbReference type="NCBI Taxonomy" id="1074233"/>
    <lineage>
        <taxon>Bacteria</taxon>
        <taxon>Bacillati</taxon>
        <taxon>Actinomycetota</taxon>
        <taxon>Actinomycetes</taxon>
        <taxon>Micrococcales</taxon>
        <taxon>Microbacteriaceae</taxon>
        <taxon>Lysinimonas</taxon>
    </lineage>
</organism>
<comment type="caution">
    <text evidence="2">The sequence shown here is derived from an EMBL/GenBank/DDBJ whole genome shotgun (WGS) entry which is preliminary data.</text>
</comment>
<name>A0ABW0NQF6_9MICO</name>
<reference evidence="3" key="1">
    <citation type="journal article" date="2019" name="Int. J. Syst. Evol. Microbiol.">
        <title>The Global Catalogue of Microorganisms (GCM) 10K type strain sequencing project: providing services to taxonomists for standard genome sequencing and annotation.</title>
        <authorList>
            <consortium name="The Broad Institute Genomics Platform"/>
            <consortium name="The Broad Institute Genome Sequencing Center for Infectious Disease"/>
            <person name="Wu L."/>
            <person name="Ma J."/>
        </authorList>
    </citation>
    <scope>NUCLEOTIDE SEQUENCE [LARGE SCALE GENOMIC DNA]</scope>
    <source>
        <strain evidence="3">CGMCC 4.6997</strain>
    </source>
</reference>
<protein>
    <recommendedName>
        <fullName evidence="4">ABC transporter ATP-binding protein</fullName>
    </recommendedName>
</protein>
<feature type="region of interest" description="Disordered" evidence="1">
    <location>
        <begin position="203"/>
        <end position="232"/>
    </location>
</feature>